<comment type="caution">
    <text evidence="3">The sequence shown here is derived from an EMBL/GenBank/DDBJ whole genome shotgun (WGS) entry which is preliminary data.</text>
</comment>
<accession>A0ABX1X4C2</accession>
<reference evidence="3 4" key="1">
    <citation type="submission" date="2019-10" db="EMBL/GenBank/DDBJ databases">
        <title>Description of Paenibacillus humi sp. nov.</title>
        <authorList>
            <person name="Carlier A."/>
            <person name="Qi S."/>
        </authorList>
    </citation>
    <scope>NUCLEOTIDE SEQUENCE [LARGE SCALE GENOMIC DNA]</scope>
    <source>
        <strain evidence="3 4">LMG 31461</strain>
    </source>
</reference>
<proteinExistence type="inferred from homology"/>
<dbReference type="PANTHER" id="PTHR11487:SF0">
    <property type="entry name" value="S-ACYL FATTY ACID SYNTHASE THIOESTERASE, MEDIUM CHAIN"/>
    <property type="match status" value="1"/>
</dbReference>
<protein>
    <submittedName>
        <fullName evidence="3">Alpha/beta fold hydrolase</fullName>
    </submittedName>
</protein>
<organism evidence="3 4">
    <name type="scientific">Paenibacillus plantarum</name>
    <dbReference type="NCBI Taxonomy" id="2654975"/>
    <lineage>
        <taxon>Bacteria</taxon>
        <taxon>Bacillati</taxon>
        <taxon>Bacillota</taxon>
        <taxon>Bacilli</taxon>
        <taxon>Bacillales</taxon>
        <taxon>Paenibacillaceae</taxon>
        <taxon>Paenibacillus</taxon>
    </lineage>
</organism>
<dbReference type="GO" id="GO:0016787">
    <property type="term" value="F:hydrolase activity"/>
    <property type="evidence" value="ECO:0007669"/>
    <property type="project" value="UniProtKB-KW"/>
</dbReference>
<dbReference type="InterPro" id="IPR029058">
    <property type="entry name" value="AB_hydrolase_fold"/>
</dbReference>
<dbReference type="Gene3D" id="3.40.50.1820">
    <property type="entry name" value="alpha/beta hydrolase"/>
    <property type="match status" value="1"/>
</dbReference>
<dbReference type="EMBL" id="WHNY01000009">
    <property type="protein sequence ID" value="NOU63262.1"/>
    <property type="molecule type" value="Genomic_DNA"/>
</dbReference>
<evidence type="ECO:0000256" key="1">
    <source>
        <dbReference type="ARBA" id="ARBA00007169"/>
    </source>
</evidence>
<name>A0ABX1X4C2_9BACL</name>
<dbReference type="Proteomes" id="UP000653578">
    <property type="component" value="Unassembled WGS sequence"/>
</dbReference>
<evidence type="ECO:0000313" key="3">
    <source>
        <dbReference type="EMBL" id="NOU63262.1"/>
    </source>
</evidence>
<keyword evidence="4" id="KW-1185">Reference proteome</keyword>
<dbReference type="PANTHER" id="PTHR11487">
    <property type="entry name" value="THIOESTERASE"/>
    <property type="match status" value="1"/>
</dbReference>
<evidence type="ECO:0000259" key="2">
    <source>
        <dbReference type="Pfam" id="PF00975"/>
    </source>
</evidence>
<dbReference type="InterPro" id="IPR012223">
    <property type="entry name" value="TEII"/>
</dbReference>
<sequence length="256" mass="30085">MTKKHFCSRERIVLKRKRLFCIPYAGGLAGYYLRFNRLLDSSWVVCPIELAGRGSRTNDAFYSSMDDAVEDVYRQITDQINDEPYFIFGHSMGALIAYEVCLKLVKSTKKMPVHVFFSAKNPPYISETTQYSKMSNQELLNELKKWGGTPSHFFDDPKLFEHFLPIIRSDLTMIDKGQLKDEIIYIDITVMWGKEDKDRRMMQGWENMTFKTCRFVEFEGGHFYINDKLKEVSEIINDTAELINRNSDTWEVQYHE</sequence>
<comment type="similarity">
    <text evidence="1">Belongs to the thioesterase family.</text>
</comment>
<dbReference type="InterPro" id="IPR001031">
    <property type="entry name" value="Thioesterase"/>
</dbReference>
<dbReference type="SUPFAM" id="SSF53474">
    <property type="entry name" value="alpha/beta-Hydrolases"/>
    <property type="match status" value="1"/>
</dbReference>
<feature type="domain" description="Thioesterase" evidence="2">
    <location>
        <begin position="18"/>
        <end position="238"/>
    </location>
</feature>
<evidence type="ECO:0000313" key="4">
    <source>
        <dbReference type="Proteomes" id="UP000653578"/>
    </source>
</evidence>
<dbReference type="Pfam" id="PF00975">
    <property type="entry name" value="Thioesterase"/>
    <property type="match status" value="1"/>
</dbReference>
<keyword evidence="3" id="KW-0378">Hydrolase</keyword>
<gene>
    <name evidence="3" type="ORF">GC096_04285</name>
</gene>